<feature type="compositionally biased region" description="Low complexity" evidence="1">
    <location>
        <begin position="23"/>
        <end position="34"/>
    </location>
</feature>
<reference evidence="2" key="2">
    <citation type="submission" date="2021-04" db="EMBL/GenBank/DDBJ databases">
        <authorList>
            <person name="Podell S."/>
        </authorList>
    </citation>
    <scope>NUCLEOTIDE SEQUENCE</scope>
    <source>
        <strain evidence="2">Hildebrandi</strain>
    </source>
</reference>
<reference evidence="2" key="1">
    <citation type="journal article" date="2021" name="Sci. Rep.">
        <title>Diploid genomic architecture of Nitzschia inconspicua, an elite biomass production diatom.</title>
        <authorList>
            <person name="Oliver A."/>
            <person name="Podell S."/>
            <person name="Pinowska A."/>
            <person name="Traller J.C."/>
            <person name="Smith S.R."/>
            <person name="McClure R."/>
            <person name="Beliaev A."/>
            <person name="Bohutskyi P."/>
            <person name="Hill E.A."/>
            <person name="Rabines A."/>
            <person name="Zheng H."/>
            <person name="Allen L.Z."/>
            <person name="Kuo A."/>
            <person name="Grigoriev I.V."/>
            <person name="Allen A.E."/>
            <person name="Hazlebeck D."/>
            <person name="Allen E.E."/>
        </authorList>
    </citation>
    <scope>NUCLEOTIDE SEQUENCE</scope>
    <source>
        <strain evidence="2">Hildebrandi</strain>
    </source>
</reference>
<name>A0A9K3PZN0_9STRA</name>
<evidence type="ECO:0000256" key="1">
    <source>
        <dbReference type="SAM" id="MobiDB-lite"/>
    </source>
</evidence>
<proteinExistence type="predicted"/>
<sequence>MIRSSSASRDSPGSFTPLTLQRSNSSPSTSSCPTQPENPTVAVRRRFSSDHHYTSTVVPKPHRRCCTLPMLDLVRTKSESSNDDSISSAASSEMSTRSVNLFDLIDEEFVLNRCVASAPKSEVHRRRRVNILDMIDRIVEEDEDGEVTHGKRSSTSSSSFMTERSYPRGVFVVPPTSNRYLKAGNVGFVAAEAFDLWTE</sequence>
<feature type="compositionally biased region" description="Low complexity" evidence="1">
    <location>
        <begin position="1"/>
        <end position="14"/>
    </location>
</feature>
<evidence type="ECO:0000313" key="3">
    <source>
        <dbReference type="Proteomes" id="UP000693970"/>
    </source>
</evidence>
<dbReference type="AlphaFoldDB" id="A0A9K3PZN0"/>
<comment type="caution">
    <text evidence="2">The sequence shown here is derived from an EMBL/GenBank/DDBJ whole genome shotgun (WGS) entry which is preliminary data.</text>
</comment>
<dbReference type="EMBL" id="JAGRRH010000010">
    <property type="protein sequence ID" value="KAG7362819.1"/>
    <property type="molecule type" value="Genomic_DNA"/>
</dbReference>
<accession>A0A9K3PZN0</accession>
<feature type="region of interest" description="Disordered" evidence="1">
    <location>
        <begin position="1"/>
        <end position="39"/>
    </location>
</feature>
<gene>
    <name evidence="2" type="ORF">IV203_026179</name>
</gene>
<keyword evidence="3" id="KW-1185">Reference proteome</keyword>
<evidence type="ECO:0000313" key="2">
    <source>
        <dbReference type="EMBL" id="KAG7362819.1"/>
    </source>
</evidence>
<organism evidence="2 3">
    <name type="scientific">Nitzschia inconspicua</name>
    <dbReference type="NCBI Taxonomy" id="303405"/>
    <lineage>
        <taxon>Eukaryota</taxon>
        <taxon>Sar</taxon>
        <taxon>Stramenopiles</taxon>
        <taxon>Ochrophyta</taxon>
        <taxon>Bacillariophyta</taxon>
        <taxon>Bacillariophyceae</taxon>
        <taxon>Bacillariophycidae</taxon>
        <taxon>Bacillariales</taxon>
        <taxon>Bacillariaceae</taxon>
        <taxon>Nitzschia</taxon>
    </lineage>
</organism>
<dbReference type="Proteomes" id="UP000693970">
    <property type="component" value="Unassembled WGS sequence"/>
</dbReference>
<protein>
    <submittedName>
        <fullName evidence="2">Uncharacterized protein</fullName>
    </submittedName>
</protein>